<feature type="repeat" description="TPR" evidence="1">
    <location>
        <begin position="241"/>
        <end position="274"/>
    </location>
</feature>
<evidence type="ECO:0000259" key="2">
    <source>
        <dbReference type="Pfam" id="PF00535"/>
    </source>
</evidence>
<dbReference type="AlphaFoldDB" id="A0ABD6A208"/>
<dbReference type="PANTHER" id="PTHR43685">
    <property type="entry name" value="GLYCOSYLTRANSFERASE"/>
    <property type="match status" value="1"/>
</dbReference>
<comment type="caution">
    <text evidence="3">The sequence shown here is derived from an EMBL/GenBank/DDBJ whole genome shotgun (WGS) entry which is preliminary data.</text>
</comment>
<dbReference type="InterPro" id="IPR029044">
    <property type="entry name" value="Nucleotide-diphossugar_trans"/>
</dbReference>
<organism evidence="3 4">
    <name type="scientific">Haloplanus litoreus</name>
    <dbReference type="NCBI Taxonomy" id="767515"/>
    <lineage>
        <taxon>Archaea</taxon>
        <taxon>Methanobacteriati</taxon>
        <taxon>Methanobacteriota</taxon>
        <taxon>Stenosarchaea group</taxon>
        <taxon>Halobacteria</taxon>
        <taxon>Halobacteriales</taxon>
        <taxon>Haloferacaceae</taxon>
        <taxon>Haloplanus</taxon>
    </lineage>
</organism>
<dbReference type="InterPro" id="IPR050834">
    <property type="entry name" value="Glycosyltransf_2"/>
</dbReference>
<dbReference type="RefSeq" id="WP_379705966.1">
    <property type="nucleotide sequence ID" value="NZ_JBHTAT010000001.1"/>
</dbReference>
<dbReference type="InterPro" id="IPR019734">
    <property type="entry name" value="TPR_rpt"/>
</dbReference>
<dbReference type="Proteomes" id="UP001596434">
    <property type="component" value="Unassembled WGS sequence"/>
</dbReference>
<dbReference type="EC" id="2.4.-.-" evidence="3"/>
<dbReference type="InterPro" id="IPR001173">
    <property type="entry name" value="Glyco_trans_2-like"/>
</dbReference>
<dbReference type="Pfam" id="PF00535">
    <property type="entry name" value="Glycos_transf_2"/>
    <property type="match status" value="1"/>
</dbReference>
<gene>
    <name evidence="3" type="ORF">ACFQKE_15600</name>
</gene>
<keyword evidence="3" id="KW-0328">Glycosyltransferase</keyword>
<dbReference type="GeneID" id="96955104"/>
<evidence type="ECO:0000313" key="4">
    <source>
        <dbReference type="Proteomes" id="UP001596434"/>
    </source>
</evidence>
<feature type="domain" description="Glycosyltransferase 2-like" evidence="2">
    <location>
        <begin position="6"/>
        <end position="133"/>
    </location>
</feature>
<dbReference type="Gene3D" id="3.90.550.10">
    <property type="entry name" value="Spore Coat Polysaccharide Biosynthesis Protein SpsA, Chain A"/>
    <property type="match status" value="1"/>
</dbReference>
<dbReference type="EMBL" id="JBHTAT010000001">
    <property type="protein sequence ID" value="MFC7256710.1"/>
    <property type="molecule type" value="Genomic_DNA"/>
</dbReference>
<keyword evidence="4" id="KW-1185">Reference proteome</keyword>
<evidence type="ECO:0000256" key="1">
    <source>
        <dbReference type="PROSITE-ProRule" id="PRU00339"/>
    </source>
</evidence>
<keyword evidence="3" id="KW-0808">Transferase</keyword>
<evidence type="ECO:0000313" key="3">
    <source>
        <dbReference type="EMBL" id="MFC7256710.1"/>
    </source>
</evidence>
<dbReference type="PANTHER" id="PTHR43685:SF2">
    <property type="entry name" value="GLYCOSYLTRANSFERASE 2-LIKE DOMAIN-CONTAINING PROTEIN"/>
    <property type="match status" value="1"/>
</dbReference>
<dbReference type="SUPFAM" id="SSF53448">
    <property type="entry name" value="Nucleotide-diphospho-sugar transferases"/>
    <property type="match status" value="1"/>
</dbReference>
<proteinExistence type="predicted"/>
<keyword evidence="1" id="KW-0802">TPR repeat</keyword>
<dbReference type="GO" id="GO:0016757">
    <property type="term" value="F:glycosyltransferase activity"/>
    <property type="evidence" value="ECO:0007669"/>
    <property type="project" value="UniProtKB-KW"/>
</dbReference>
<accession>A0ABD6A208</accession>
<protein>
    <submittedName>
        <fullName evidence="3">Glycosyltransferase</fullName>
        <ecNumber evidence="3">2.4.-.-</ecNumber>
    </submittedName>
</protein>
<name>A0ABD6A208_9EURY</name>
<dbReference type="PROSITE" id="PS50005">
    <property type="entry name" value="TPR"/>
    <property type="match status" value="1"/>
</dbReference>
<dbReference type="CDD" id="cd00761">
    <property type="entry name" value="Glyco_tranf_GTA_type"/>
    <property type="match status" value="1"/>
</dbReference>
<reference evidence="3 4" key="1">
    <citation type="journal article" date="2019" name="Int. J. Syst. Evol. Microbiol.">
        <title>The Global Catalogue of Microorganisms (GCM) 10K type strain sequencing project: providing services to taxonomists for standard genome sequencing and annotation.</title>
        <authorList>
            <consortium name="The Broad Institute Genomics Platform"/>
            <consortium name="The Broad Institute Genome Sequencing Center for Infectious Disease"/>
            <person name="Wu L."/>
            <person name="Ma J."/>
        </authorList>
    </citation>
    <scope>NUCLEOTIDE SEQUENCE [LARGE SCALE GENOMIC DNA]</scope>
    <source>
        <strain evidence="3 4">GX21</strain>
    </source>
</reference>
<sequence length="303" mass="34754">MSGLVSAIVPAYNRADRTQRAVESVAKQTYRPLELIVVDDGSAPPLERLLTLPKEIDSSLYRHPTNAGGNAARNTGIAHAKGRYIAFLDSDDEWRPEKLQQQIDRLESCEARISYTGIEQQDREGRVNTVQKATAKGELKDALLQRNVVGTFSSLVVEKDLITEIGYPDPRMPCWQDWEWYLRLAPHCRFDAIDKPLTIRHNEGDQLSEALKKRREQAFPLMQERIRERAPTPTAARIGEAHLTYRLGYTALRLGQYDTARQHFLSAIRQYPMEPAFWIYFISAGPHHPVLRRLKRQFGRLVH</sequence>